<comment type="caution">
    <text evidence="1">The sequence shown here is derived from an EMBL/GenBank/DDBJ whole genome shotgun (WGS) entry which is preliminary data.</text>
</comment>
<organism evidence="1 2">
    <name type="scientific">Paramecium octaurelia</name>
    <dbReference type="NCBI Taxonomy" id="43137"/>
    <lineage>
        <taxon>Eukaryota</taxon>
        <taxon>Sar</taxon>
        <taxon>Alveolata</taxon>
        <taxon>Ciliophora</taxon>
        <taxon>Intramacronucleata</taxon>
        <taxon>Oligohymenophorea</taxon>
        <taxon>Peniculida</taxon>
        <taxon>Parameciidae</taxon>
        <taxon>Paramecium</taxon>
    </lineage>
</organism>
<keyword evidence="2" id="KW-1185">Reference proteome</keyword>
<dbReference type="AlphaFoldDB" id="A0A8S1SIR3"/>
<accession>A0A8S1SIR3</accession>
<dbReference type="EMBL" id="CAJJDP010000010">
    <property type="protein sequence ID" value="CAD8140333.1"/>
    <property type="molecule type" value="Genomic_DNA"/>
</dbReference>
<sequence length="384" mass="46211">MEFSLIDLGRKTNVNLSSMIQLSFQPNQLCANLRLTQITYQSNKPINFYIIREHVLQGIKLKRVQNQFNFQSQHIIPIGEDFYLEKEDLIHNLFTLFLSFLYVGKIEYKSRDYFLPLFKLAIYFQCDALLTSLLNQEKPVVMRSFFLNFLCDIYNDPTHLQTFIQMQNSQKFLQYLIQQNSPNIKAHIDWHNHNRKDVQDKIKKAFAQVNPKLFEEFASVYSTKSPQDITYFTHFLFYIEQYGNPQIQILEDMYIGRIFELVDEEFFITYQNYFTNRCKAKLEQIINKIRNPPYHMQHSLVCDLCNKFFKAGCNHEICLNCLFQYMMYRQKYAPKNQMVPQKIRCLSRFLNKDICDYVFQDQDFLQLKEFQIDEVLNKYLQKKD</sequence>
<name>A0A8S1SIR3_PAROT</name>
<dbReference type="Proteomes" id="UP000683925">
    <property type="component" value="Unassembled WGS sequence"/>
</dbReference>
<evidence type="ECO:0000313" key="1">
    <source>
        <dbReference type="EMBL" id="CAD8140333.1"/>
    </source>
</evidence>
<evidence type="ECO:0000313" key="2">
    <source>
        <dbReference type="Proteomes" id="UP000683925"/>
    </source>
</evidence>
<dbReference type="OrthoDB" id="300332at2759"/>
<protein>
    <submittedName>
        <fullName evidence="1">Uncharacterized protein</fullName>
    </submittedName>
</protein>
<dbReference type="OMA" id="CNHEICL"/>
<proteinExistence type="predicted"/>
<reference evidence="1" key="1">
    <citation type="submission" date="2021-01" db="EMBL/GenBank/DDBJ databases">
        <authorList>
            <consortium name="Genoscope - CEA"/>
            <person name="William W."/>
        </authorList>
    </citation>
    <scope>NUCLEOTIDE SEQUENCE</scope>
</reference>
<gene>
    <name evidence="1" type="ORF">POCTA_138.1.T0110378</name>
</gene>